<organism evidence="1 2">
    <name type="scientific">Candidatus Gottesmanbacteria bacterium GW2011_GWA2_42_18</name>
    <dbReference type="NCBI Taxonomy" id="1618442"/>
    <lineage>
        <taxon>Bacteria</taxon>
        <taxon>Candidatus Gottesmaniibacteriota</taxon>
    </lineage>
</organism>
<dbReference type="AlphaFoldDB" id="A0A0G0ZAM2"/>
<dbReference type="EMBL" id="LCDD01000029">
    <property type="protein sequence ID" value="KKS45755.1"/>
    <property type="molecule type" value="Genomic_DNA"/>
</dbReference>
<comment type="caution">
    <text evidence="1">The sequence shown here is derived from an EMBL/GenBank/DDBJ whole genome shotgun (WGS) entry which is preliminary data.</text>
</comment>
<evidence type="ECO:0000313" key="1">
    <source>
        <dbReference type="EMBL" id="KKS45755.1"/>
    </source>
</evidence>
<protein>
    <submittedName>
        <fullName evidence="1">Uncharacterized protein</fullName>
    </submittedName>
</protein>
<dbReference type="Proteomes" id="UP000034320">
    <property type="component" value="Unassembled WGS sequence"/>
</dbReference>
<evidence type="ECO:0000313" key="2">
    <source>
        <dbReference type="Proteomes" id="UP000034320"/>
    </source>
</evidence>
<name>A0A0G0ZAM2_9BACT</name>
<sequence>MSNIAKKKLINKIYGVRWSGHNKIWSVTLPDKSTAKDVLLGVCKKMGFSEDQFENLAIRGSARPQDKYTLNQQAPTDDVLVIYVNEYYYGA</sequence>
<gene>
    <name evidence="1" type="ORF">UV09_C0029G0008</name>
</gene>
<reference evidence="1 2" key="1">
    <citation type="journal article" date="2015" name="Nature">
        <title>rRNA introns, odd ribosomes, and small enigmatic genomes across a large radiation of phyla.</title>
        <authorList>
            <person name="Brown C.T."/>
            <person name="Hug L.A."/>
            <person name="Thomas B.C."/>
            <person name="Sharon I."/>
            <person name="Castelle C.J."/>
            <person name="Singh A."/>
            <person name="Wilkins M.J."/>
            <person name="Williams K.H."/>
            <person name="Banfield J.F."/>
        </authorList>
    </citation>
    <scope>NUCLEOTIDE SEQUENCE [LARGE SCALE GENOMIC DNA]</scope>
</reference>
<proteinExistence type="predicted"/>
<accession>A0A0G0ZAM2</accession>